<dbReference type="PANTHER" id="PTHR38166:SF1">
    <property type="entry name" value="C2H2-TYPE DOMAIN-CONTAINING PROTEIN"/>
    <property type="match status" value="1"/>
</dbReference>
<reference evidence="2" key="1">
    <citation type="journal article" date="2020" name="Phytopathology">
        <title>Genome Sequence Resources of Colletotrichum truncatum, C. plurivorum, C. musicola, and C. sojae: Four Species Pathogenic to Soybean (Glycine max).</title>
        <authorList>
            <person name="Rogerio F."/>
            <person name="Boufleur T.R."/>
            <person name="Ciampi-Guillardi M."/>
            <person name="Sukno S.A."/>
            <person name="Thon M.R."/>
            <person name="Massola Junior N.S."/>
            <person name="Baroncelli R."/>
        </authorList>
    </citation>
    <scope>NUCLEOTIDE SEQUENCE</scope>
    <source>
        <strain evidence="2">LFN0074</strain>
    </source>
</reference>
<evidence type="ECO:0000313" key="2">
    <source>
        <dbReference type="EMBL" id="KAF6825292.1"/>
    </source>
</evidence>
<feature type="compositionally biased region" description="Polar residues" evidence="1">
    <location>
        <begin position="225"/>
        <end position="235"/>
    </location>
</feature>
<evidence type="ECO:0000313" key="3">
    <source>
        <dbReference type="Proteomes" id="UP000639643"/>
    </source>
</evidence>
<feature type="region of interest" description="Disordered" evidence="1">
    <location>
        <begin position="137"/>
        <end position="156"/>
    </location>
</feature>
<feature type="compositionally biased region" description="Basic and acidic residues" evidence="1">
    <location>
        <begin position="755"/>
        <end position="770"/>
    </location>
</feature>
<feature type="compositionally biased region" description="Acidic residues" evidence="1">
    <location>
        <begin position="618"/>
        <end position="627"/>
    </location>
</feature>
<keyword evidence="3" id="KW-1185">Reference proteome</keyword>
<dbReference type="Proteomes" id="UP000639643">
    <property type="component" value="Unassembled WGS sequence"/>
</dbReference>
<feature type="region of interest" description="Disordered" evidence="1">
    <location>
        <begin position="711"/>
        <end position="770"/>
    </location>
</feature>
<feature type="compositionally biased region" description="Polar residues" evidence="1">
    <location>
        <begin position="633"/>
        <end position="647"/>
    </location>
</feature>
<dbReference type="OrthoDB" id="3521097at2759"/>
<feature type="region of interest" description="Disordered" evidence="1">
    <location>
        <begin position="491"/>
        <end position="524"/>
    </location>
</feature>
<feature type="compositionally biased region" description="Polar residues" evidence="1">
    <location>
        <begin position="504"/>
        <end position="522"/>
    </location>
</feature>
<feature type="region of interest" description="Disordered" evidence="1">
    <location>
        <begin position="25"/>
        <end position="132"/>
    </location>
</feature>
<feature type="compositionally biased region" description="Basic and acidic residues" evidence="1">
    <location>
        <begin position="648"/>
        <end position="661"/>
    </location>
</feature>
<feature type="compositionally biased region" description="Polar residues" evidence="1">
    <location>
        <begin position="67"/>
        <end position="76"/>
    </location>
</feature>
<dbReference type="PANTHER" id="PTHR38166">
    <property type="entry name" value="C2H2-TYPE DOMAIN-CONTAINING PROTEIN-RELATED"/>
    <property type="match status" value="1"/>
</dbReference>
<feature type="region of interest" description="Disordered" evidence="1">
    <location>
        <begin position="964"/>
        <end position="1001"/>
    </location>
</feature>
<organism evidence="2 3">
    <name type="scientific">Colletotrichum musicola</name>
    <dbReference type="NCBI Taxonomy" id="2175873"/>
    <lineage>
        <taxon>Eukaryota</taxon>
        <taxon>Fungi</taxon>
        <taxon>Dikarya</taxon>
        <taxon>Ascomycota</taxon>
        <taxon>Pezizomycotina</taxon>
        <taxon>Sordariomycetes</taxon>
        <taxon>Hypocreomycetidae</taxon>
        <taxon>Glomerellales</taxon>
        <taxon>Glomerellaceae</taxon>
        <taxon>Colletotrichum</taxon>
        <taxon>Colletotrichum orchidearum species complex</taxon>
    </lineage>
</organism>
<proteinExistence type="predicted"/>
<dbReference type="EMBL" id="WIGM01000435">
    <property type="protein sequence ID" value="KAF6825292.1"/>
    <property type="molecule type" value="Genomic_DNA"/>
</dbReference>
<protein>
    <submittedName>
        <fullName evidence="2">HET and ankyrin domain protein</fullName>
    </submittedName>
</protein>
<sequence length="1078" mass="119843">MNHAIEKTAYLEAWLAAVDKWFEQPSPPDEFVDWNSSPKVQTTPDSPVVSPRTVPRSMPTEPAALNLSPQTPSEDQPASAMFERDQRFGNNRSDIVDVTGDTRQRQRQSANTRTKRNSGKKERSLCIASTTQDVSPEVNQVYDTSPLPTDDDLDFPMMDQASEAIGKSTPPSSPPRRSPVNPVVPTDGPRQRAFSTKPIAPPAVVINDIKTTAAFHGAPAGAPTWSDSGYASDPSSYRLGEKRSENFSSTGRPRPIYVGALSPAAIGQHIAGSMESMGASFSKSPGLSATYTMPPSSINSTYTSKNANMVPQRPLPPPPPSYHSNEMESFRGGADNMAKSWSEDTKIVPKRPVPRPPQSYYSDVVYYSDVGGFNGGADDMKNSSFEDVKAVSGKFGALSIDSSSAADHKRLSDMVFRDREDMDWLENDMEVYVSPEMVFSHDGGYLPDQFPTGYSSSEVSSTLEKAANGVPYRTEMDDTWALRQATLAGYHDVPDGSQRRGPTRRTQQLKNSGTRSRPQAQAKTLAARPMQKIYQCHHTYSQMPPQPFESVTDPQRIGGISSTESIPEKVKLQEKINLLEARDAHEGKPEKRKSKNNNLGDEETFSQEVTDAKVSPPLDDEMGEESVFDVPAKTTNQSLRRSCSVHSMESRVSHESGRSGETESSFADSLWLLSEHSNEPEVLGEDHPFFPLKPSALQKILEGFRAWQECPAGPNNSSSTTTPSKASVNNQSSGPSKKRPRKSGSEESPDTGEIDPSKDQKTASKRQKTSEKKLTFACPFSKKDPMKHRDCYKYTLNRIRDVKQHLVRCHRVPLYCPRCMDTFPNEEGRDNHIRDVDCPKRQFIKLDGVTDSQRSQLSKKVPSNISKEDQWFGVFDILFPDHPRPASPYIDNDLLQDITLYQDYLSNHGPRILSDILTSRGAVTWNLPNEERDLAAFQQSIFEEGLRVIFEQWASQNGISVSEPAVQSTSVSLDHLTPAEGDDRSTQPTDNPRTSSIFTDDRQLHDATSLTDQLTVPSELDLAHLGANLGDSEDMWAEDFNTPQLESLTTEEETQLMRMMANGEPEQPYSSWPWRFFQ</sequence>
<feature type="compositionally biased region" description="Polar residues" evidence="1">
    <location>
        <begin position="34"/>
        <end position="45"/>
    </location>
</feature>
<feature type="compositionally biased region" description="Basic and acidic residues" evidence="1">
    <location>
        <begin position="580"/>
        <end position="589"/>
    </location>
</feature>
<evidence type="ECO:0000256" key="1">
    <source>
        <dbReference type="SAM" id="MobiDB-lite"/>
    </source>
</evidence>
<accession>A0A8H6K5T0</accession>
<feature type="region of interest" description="Disordered" evidence="1">
    <location>
        <begin position="163"/>
        <end position="195"/>
    </location>
</feature>
<gene>
    <name evidence="2" type="ORF">CMUS01_09883</name>
</gene>
<dbReference type="AlphaFoldDB" id="A0A8H6K5T0"/>
<feature type="region of interest" description="Disordered" evidence="1">
    <location>
        <begin position="541"/>
        <end position="666"/>
    </location>
</feature>
<comment type="caution">
    <text evidence="2">The sequence shown here is derived from an EMBL/GenBank/DDBJ whole genome shotgun (WGS) entry which is preliminary data.</text>
</comment>
<feature type="compositionally biased region" description="Low complexity" evidence="1">
    <location>
        <begin position="714"/>
        <end position="724"/>
    </location>
</feature>
<feature type="region of interest" description="Disordered" evidence="1">
    <location>
        <begin position="220"/>
        <end position="252"/>
    </location>
</feature>
<name>A0A8H6K5T0_9PEZI</name>
<feature type="compositionally biased region" description="Polar residues" evidence="1">
    <location>
        <begin position="986"/>
        <end position="998"/>
    </location>
</feature>